<comment type="similarity">
    <text evidence="1 3">Belongs to the short-chain dehydrogenases/reductases (SDR) family.</text>
</comment>
<dbReference type="Gene3D" id="3.40.50.720">
    <property type="entry name" value="NAD(P)-binding Rossmann-like Domain"/>
    <property type="match status" value="1"/>
</dbReference>
<accession>A0A2A2F747</accession>
<dbReference type="PROSITE" id="PS00061">
    <property type="entry name" value="ADH_SHORT"/>
    <property type="match status" value="1"/>
</dbReference>
<dbReference type="OrthoDB" id="9810734at2"/>
<dbReference type="InterPro" id="IPR002347">
    <property type="entry name" value="SDR_fam"/>
</dbReference>
<dbReference type="InterPro" id="IPR020904">
    <property type="entry name" value="Sc_DH/Rdtase_CS"/>
</dbReference>
<name>A0A2A2F747_9GAMM</name>
<organism evidence="4 5">
    <name type="scientific">Halovibrio salipaludis</name>
    <dbReference type="NCBI Taxonomy" id="2032626"/>
    <lineage>
        <taxon>Bacteria</taxon>
        <taxon>Pseudomonadati</taxon>
        <taxon>Pseudomonadota</taxon>
        <taxon>Gammaproteobacteria</taxon>
        <taxon>Oceanospirillales</taxon>
        <taxon>Halomonadaceae</taxon>
        <taxon>Halovibrio</taxon>
    </lineage>
</organism>
<proteinExistence type="inferred from homology"/>
<dbReference type="EMBL" id="NSKD01000003">
    <property type="protein sequence ID" value="PAU80768.1"/>
    <property type="molecule type" value="Genomic_DNA"/>
</dbReference>
<gene>
    <name evidence="4" type="ORF">CK501_08395</name>
</gene>
<keyword evidence="5" id="KW-1185">Reference proteome</keyword>
<keyword evidence="2" id="KW-0560">Oxidoreductase</keyword>
<dbReference type="PRINTS" id="PR00080">
    <property type="entry name" value="SDRFAMILY"/>
</dbReference>
<dbReference type="PANTHER" id="PTHR42901">
    <property type="entry name" value="ALCOHOL DEHYDROGENASE"/>
    <property type="match status" value="1"/>
</dbReference>
<dbReference type="SUPFAM" id="SSF51735">
    <property type="entry name" value="NAD(P)-binding Rossmann-fold domains"/>
    <property type="match status" value="1"/>
</dbReference>
<protein>
    <submittedName>
        <fullName evidence="4">Short-chain dehydrogenase</fullName>
    </submittedName>
</protein>
<evidence type="ECO:0000256" key="2">
    <source>
        <dbReference type="ARBA" id="ARBA00023002"/>
    </source>
</evidence>
<evidence type="ECO:0000313" key="4">
    <source>
        <dbReference type="EMBL" id="PAU80768.1"/>
    </source>
</evidence>
<dbReference type="InterPro" id="IPR036291">
    <property type="entry name" value="NAD(P)-bd_dom_sf"/>
</dbReference>
<dbReference type="AlphaFoldDB" id="A0A2A2F747"/>
<dbReference type="GO" id="GO:0016491">
    <property type="term" value="F:oxidoreductase activity"/>
    <property type="evidence" value="ECO:0007669"/>
    <property type="project" value="UniProtKB-KW"/>
</dbReference>
<evidence type="ECO:0000256" key="3">
    <source>
        <dbReference type="RuleBase" id="RU000363"/>
    </source>
</evidence>
<reference evidence="4 5" key="1">
    <citation type="submission" date="2017-08" db="EMBL/GenBank/DDBJ databases">
        <title>Halovibrio sewagensis sp. nov., isolated from wastewater of high salinity.</title>
        <authorList>
            <person name="Dong X."/>
            <person name="Zhang G."/>
        </authorList>
    </citation>
    <scope>NUCLEOTIDE SEQUENCE [LARGE SCALE GENOMIC DNA]</scope>
    <source>
        <strain evidence="4 5">YL5-2</strain>
    </source>
</reference>
<evidence type="ECO:0000256" key="1">
    <source>
        <dbReference type="ARBA" id="ARBA00006484"/>
    </source>
</evidence>
<sequence>MKIVLITGASSGIGKALSYQFASNGHNLVISARRQSELDKMKQDIESRYSVQVIVKPFDLAAENAADRLYDELEAFDIEAMINNAGFGDFAKPWETDLVKAQTMVDLNVKALTTLSLRYARDYSDTNATLLNVASIGGYTQFDVAVTYCATKFYVASFTEGIAQSLQDQGKQMRAKVLAPGPTESEFIAHSSEQGAIDGEGLFPDSAFITADQLAQYASQLFESDKVVGLVNAENQLELKDPIFPYRQVPH</sequence>
<dbReference type="Pfam" id="PF00106">
    <property type="entry name" value="adh_short"/>
    <property type="match status" value="1"/>
</dbReference>
<comment type="caution">
    <text evidence="4">The sequence shown here is derived from an EMBL/GenBank/DDBJ whole genome shotgun (WGS) entry which is preliminary data.</text>
</comment>
<dbReference type="PRINTS" id="PR00081">
    <property type="entry name" value="GDHRDH"/>
</dbReference>
<evidence type="ECO:0000313" key="5">
    <source>
        <dbReference type="Proteomes" id="UP000218896"/>
    </source>
</evidence>
<dbReference type="Proteomes" id="UP000218896">
    <property type="component" value="Unassembled WGS sequence"/>
</dbReference>
<dbReference type="PANTHER" id="PTHR42901:SF1">
    <property type="entry name" value="ALCOHOL DEHYDROGENASE"/>
    <property type="match status" value="1"/>
</dbReference>